<feature type="domain" description="Focadhesin C-terminal" evidence="1">
    <location>
        <begin position="641"/>
        <end position="1179"/>
    </location>
</feature>
<dbReference type="GeneTree" id="ENSGT00390000004438"/>
<organism evidence="3 4">
    <name type="scientific">Sander lucioperca</name>
    <name type="common">Pike-perch</name>
    <name type="synonym">Perca lucioperca</name>
    <dbReference type="NCBI Taxonomy" id="283035"/>
    <lineage>
        <taxon>Eukaryota</taxon>
        <taxon>Metazoa</taxon>
        <taxon>Chordata</taxon>
        <taxon>Craniata</taxon>
        <taxon>Vertebrata</taxon>
        <taxon>Euteleostomi</taxon>
        <taxon>Actinopterygii</taxon>
        <taxon>Neopterygii</taxon>
        <taxon>Teleostei</taxon>
        <taxon>Neoteleostei</taxon>
        <taxon>Acanthomorphata</taxon>
        <taxon>Eupercaria</taxon>
        <taxon>Perciformes</taxon>
        <taxon>Percoidei</taxon>
        <taxon>Percidae</taxon>
        <taxon>Luciopercinae</taxon>
        <taxon>Sander</taxon>
    </lineage>
</organism>
<dbReference type="InterPro" id="IPR021392">
    <property type="entry name" value="Focadhesin_C"/>
</dbReference>
<accession>A0A8C9XIX2</accession>
<dbReference type="PANTHER" id="PTHR16212:SF4">
    <property type="entry name" value="FOCADHESIN"/>
    <property type="match status" value="1"/>
</dbReference>
<name>A0A8C9XIX2_SANLU</name>
<evidence type="ECO:0000313" key="4">
    <source>
        <dbReference type="Proteomes" id="UP000694568"/>
    </source>
</evidence>
<evidence type="ECO:0000313" key="3">
    <source>
        <dbReference type="Ensembl" id="ENSSLUP00000011620.1"/>
    </source>
</evidence>
<reference evidence="3" key="2">
    <citation type="submission" date="2025-09" db="UniProtKB">
        <authorList>
            <consortium name="Ensembl"/>
        </authorList>
    </citation>
    <scope>IDENTIFICATION</scope>
</reference>
<dbReference type="InterPro" id="IPR022542">
    <property type="entry name" value="FOCAD/RST1_DUF3730"/>
</dbReference>
<dbReference type="InterPro" id="IPR045163">
    <property type="entry name" value="Focadhesin/RST1"/>
</dbReference>
<dbReference type="Ensembl" id="ENSSLUT00000012021.1">
    <property type="protein sequence ID" value="ENSSLUP00000011620.1"/>
    <property type="gene ID" value="ENSSLUG00000005478.1"/>
</dbReference>
<dbReference type="GO" id="GO:0060147">
    <property type="term" value="P:regulation of post-transcriptional gene silencing"/>
    <property type="evidence" value="ECO:0007669"/>
    <property type="project" value="InterPro"/>
</dbReference>
<keyword evidence="4" id="KW-1185">Reference proteome</keyword>
<dbReference type="Proteomes" id="UP000694568">
    <property type="component" value="Unplaced"/>
</dbReference>
<dbReference type="PANTHER" id="PTHR16212">
    <property type="entry name" value="FOCADHESIN FAMILY MEMBER"/>
    <property type="match status" value="1"/>
</dbReference>
<evidence type="ECO:0000259" key="2">
    <source>
        <dbReference type="Pfam" id="PF12530"/>
    </source>
</evidence>
<protein>
    <submittedName>
        <fullName evidence="3">Focadhesin</fullName>
    </submittedName>
</protein>
<sequence>MTALWKKQDRVYPELQRLLGQQDSRVVVGRDFQWEQILARAACLRDVCRERPYQHGGDMLAAIILTLNQCTRPDMATPAALALQGLQELCRAEVVDIVSTWRSLGPELSCDSRPLMVRVIAELLALVPQLTAKSEEYEVSDLMMSLLELCLSAVLMVLLLLYPPGNDQDEQGKEEEEEAKDLSIPASSYVKLMALTPVSVLPAFELFLTSLVKQEMSQMPRGVYFSALRGGNLRSDQGKTMAGIPSFMLKTYEKNKQPGLKPGLAAGLLLCYELPVQTDRDGRPIDRFLLSRSRSYQQTLAALIHEVNIQPSEWHRALLLPQAWRGFMSRAFHAVLQGRRADLEMQQKQGKEEAQELQYKQHCAWLWARDQLTDIIKAAAKDSPVVQGNSILALSSLAAVLAKYESNLPADSDGSLRAGPEFVPTASWLAMVLHTLLSISSSSCKARGQVFPWFLHRSYSGENTASAIARSCASLALSLLVPVLVVWQRDGLAQVLSALQASLPGSPTADDSQAVQFHSGLALGMVLSSLQQQRLSDVSVDADLLSSSLDALESCSFNPDLEYNTGCMLGLALVLAALCSSGQTDQHVRITQTLDKLLSNLQDSSGQGRMLQEVLAYSVACVGVSAFGGGLIDAAKAEEVMSTLRTLTEESQQTPGFSLALGLVVQGLSVSGHGKAEDIHPRLLAAWIKILLAEGCPTMQRLAAVNGLVALVGSETVLSSGCMLACFGSLVQIISFSGAIGLQSNSACLVGHLHLAHMSTSHSHTAVPQDFSYLSEKSLIRSIIDFLTEAGKKGPEFAHPAMVKTALTPLASVGASFQYPPINWSAVLSPLMRLSFGEDVQHQCVVLAACQAQSSQSAGLFLGSWLSPPLVHSLSSQTRAQLYESLGLWMKHVAEDKLQVHMESLGLQHFQEELRPQRLSLCRSLLQGLAQAMALPNPPNSCWTILCSSSEKIFSLMPNHIQDNEVDLYVGIAKCLSEMSDAEIERITRVTEVHMEKTCFVLAYLTSQGRVPLLGLNDVIAGVLRGWPSRRVGVLKRMEWLLELMGHIRNVAYGATPVTCGDTKPATDFLFQVFAAAVVSWGDHFMPRLLGIRAQWFPWQPDSKPQTLHHSLYGEESLTDHALPQCMLGMSHSLAQLLDKEPWSSQAHKFIDWLFSITEGPEQNLSAATISTLLKATLCKNFSHLAVKLYITTN</sequence>
<dbReference type="Pfam" id="PF12530">
    <property type="entry name" value="DUF3730"/>
    <property type="match status" value="1"/>
</dbReference>
<evidence type="ECO:0000259" key="1">
    <source>
        <dbReference type="Pfam" id="PF11229"/>
    </source>
</evidence>
<feature type="domain" description="DUF3730" evidence="2">
    <location>
        <begin position="1"/>
        <end position="138"/>
    </location>
</feature>
<dbReference type="Pfam" id="PF11229">
    <property type="entry name" value="Focadhesin"/>
    <property type="match status" value="1"/>
</dbReference>
<proteinExistence type="predicted"/>
<gene>
    <name evidence="3" type="primary">focad</name>
</gene>
<reference evidence="3" key="1">
    <citation type="submission" date="2025-08" db="UniProtKB">
        <authorList>
            <consortium name="Ensembl"/>
        </authorList>
    </citation>
    <scope>IDENTIFICATION</scope>
</reference>
<dbReference type="AlphaFoldDB" id="A0A8C9XIX2"/>